<evidence type="ECO:0000256" key="7">
    <source>
        <dbReference type="ARBA" id="ARBA00022989"/>
    </source>
</evidence>
<keyword evidence="9" id="KW-0325">Glycoprotein</keyword>
<comment type="similarity">
    <text evidence="2">Belongs to the MNN1/MNT family.</text>
</comment>
<evidence type="ECO:0000256" key="2">
    <source>
        <dbReference type="ARBA" id="ARBA00009105"/>
    </source>
</evidence>
<protein>
    <recommendedName>
        <fullName evidence="13">Mannosyltransferase putative-domain-containing protein</fullName>
    </recommendedName>
</protein>
<dbReference type="PANTHER" id="PTHR31392">
    <property type="entry name" value="ALPHA-1,3-MANNOSYLTRANSFERASE MNN1-RELATED"/>
    <property type="match status" value="1"/>
</dbReference>
<sequence>MLQVASQGWTWLRSNTAKKSLFIIVATLLAANLSLIAISDSFRDRVRFWPVGGGSKSDVAGFMHVPDTPLNNSQFGERGNRVSQLGKWADLLIENAPRDTGLFEEALVRQFPFLGGALGSIYTPWSLSEKQSGGLPSHQPSYVICAGSKNMDMAAHLVRTLRRVLGSQVPIEIAYGGEEDLMPEHRKFLAELEPGVSFIDLLQRFPAARRDLVKSGWGMKPFALLAAASPRALLLDADAMFLTNPDSLFDVHPGLRRTGTLFFHDRAMRGGEDSRREWVRAQLEAAGRQPSRYLAEESLFYRGVTWWEQESGVVAVDRTNPRVFLGLAFAAWMNTKDVREEVTYTTFHGDKETFWLAMELAGFEYYFQPWYAGMLGTITDGEAGRDLARENVEVCGRHMVHLDHLGVPFWFNGGVYDNKDHPEGGYAELSHYLVGNLTGEMPQWYPNMDRGVACMNGVGAKPLPEEIKRNVQRMDEEAARVAEEIKKLS</sequence>
<dbReference type="Proteomes" id="UP001174691">
    <property type="component" value="Unassembled WGS sequence"/>
</dbReference>
<dbReference type="Pfam" id="PF11051">
    <property type="entry name" value="Mannosyl_trans3"/>
    <property type="match status" value="1"/>
</dbReference>
<dbReference type="GO" id="GO:0016020">
    <property type="term" value="C:membrane"/>
    <property type="evidence" value="ECO:0007669"/>
    <property type="project" value="UniProtKB-SubCell"/>
</dbReference>
<evidence type="ECO:0000256" key="10">
    <source>
        <dbReference type="SAM" id="Phobius"/>
    </source>
</evidence>
<keyword evidence="4" id="KW-0808">Transferase</keyword>
<dbReference type="InterPro" id="IPR022751">
    <property type="entry name" value="Alpha_mannosyltransferase"/>
</dbReference>
<accession>A0AA38VRV8</accession>
<evidence type="ECO:0000256" key="6">
    <source>
        <dbReference type="ARBA" id="ARBA00022968"/>
    </source>
</evidence>
<name>A0AA38VRV8_9PEZI</name>
<dbReference type="AlphaFoldDB" id="A0AA38VRV8"/>
<keyword evidence="12" id="KW-1185">Reference proteome</keyword>
<dbReference type="GO" id="GO:0005794">
    <property type="term" value="C:Golgi apparatus"/>
    <property type="evidence" value="ECO:0007669"/>
    <property type="project" value="TreeGrafter"/>
</dbReference>
<dbReference type="InterPro" id="IPR029044">
    <property type="entry name" value="Nucleotide-diphossugar_trans"/>
</dbReference>
<evidence type="ECO:0000256" key="5">
    <source>
        <dbReference type="ARBA" id="ARBA00022692"/>
    </source>
</evidence>
<keyword evidence="5 10" id="KW-0812">Transmembrane</keyword>
<keyword evidence="3" id="KW-0328">Glycosyltransferase</keyword>
<dbReference type="SUPFAM" id="SSF53448">
    <property type="entry name" value="Nucleotide-diphospho-sugar transferases"/>
    <property type="match status" value="1"/>
</dbReference>
<feature type="transmembrane region" description="Helical" evidence="10">
    <location>
        <begin position="20"/>
        <end position="38"/>
    </location>
</feature>
<dbReference type="EMBL" id="JANBVN010000084">
    <property type="protein sequence ID" value="KAJ9148816.1"/>
    <property type="molecule type" value="Genomic_DNA"/>
</dbReference>
<dbReference type="PANTHER" id="PTHR31392:SF1">
    <property type="entry name" value="ALPHA-1,3-MANNOSYLTRANSFERASE MNN1-RELATED"/>
    <property type="match status" value="1"/>
</dbReference>
<dbReference type="GO" id="GO:0006493">
    <property type="term" value="P:protein O-linked glycosylation"/>
    <property type="evidence" value="ECO:0007669"/>
    <property type="project" value="TreeGrafter"/>
</dbReference>
<keyword evidence="6" id="KW-0735">Signal-anchor</keyword>
<evidence type="ECO:0000256" key="9">
    <source>
        <dbReference type="ARBA" id="ARBA00023180"/>
    </source>
</evidence>
<keyword evidence="7 10" id="KW-1133">Transmembrane helix</keyword>
<evidence type="ECO:0008006" key="13">
    <source>
        <dbReference type="Google" id="ProtNLM"/>
    </source>
</evidence>
<keyword evidence="8 10" id="KW-0472">Membrane</keyword>
<evidence type="ECO:0000313" key="11">
    <source>
        <dbReference type="EMBL" id="KAJ9148816.1"/>
    </source>
</evidence>
<evidence type="ECO:0000256" key="3">
    <source>
        <dbReference type="ARBA" id="ARBA00022676"/>
    </source>
</evidence>
<dbReference type="GO" id="GO:0000033">
    <property type="term" value="F:alpha-1,3-mannosyltransferase activity"/>
    <property type="evidence" value="ECO:0007669"/>
    <property type="project" value="TreeGrafter"/>
</dbReference>
<proteinExistence type="inferred from homology"/>
<comment type="subcellular location">
    <subcellularLocation>
        <location evidence="1">Membrane</location>
        <topology evidence="1">Single-pass type II membrane protein</topology>
    </subcellularLocation>
</comment>
<evidence type="ECO:0000256" key="1">
    <source>
        <dbReference type="ARBA" id="ARBA00004606"/>
    </source>
</evidence>
<evidence type="ECO:0000313" key="12">
    <source>
        <dbReference type="Proteomes" id="UP001174691"/>
    </source>
</evidence>
<comment type="caution">
    <text evidence="11">The sequence shown here is derived from an EMBL/GenBank/DDBJ whole genome shotgun (WGS) entry which is preliminary data.</text>
</comment>
<gene>
    <name evidence="11" type="ORF">NKR19_g5860</name>
</gene>
<evidence type="ECO:0000256" key="4">
    <source>
        <dbReference type="ARBA" id="ARBA00022679"/>
    </source>
</evidence>
<evidence type="ECO:0000256" key="8">
    <source>
        <dbReference type="ARBA" id="ARBA00023136"/>
    </source>
</evidence>
<organism evidence="11 12">
    <name type="scientific">Coniochaeta hoffmannii</name>
    <dbReference type="NCBI Taxonomy" id="91930"/>
    <lineage>
        <taxon>Eukaryota</taxon>
        <taxon>Fungi</taxon>
        <taxon>Dikarya</taxon>
        <taxon>Ascomycota</taxon>
        <taxon>Pezizomycotina</taxon>
        <taxon>Sordariomycetes</taxon>
        <taxon>Sordariomycetidae</taxon>
        <taxon>Coniochaetales</taxon>
        <taxon>Coniochaetaceae</taxon>
        <taxon>Coniochaeta</taxon>
    </lineage>
</organism>
<reference evidence="11" key="1">
    <citation type="submission" date="2022-07" db="EMBL/GenBank/DDBJ databases">
        <title>Fungi with potential for degradation of polypropylene.</title>
        <authorList>
            <person name="Gostincar C."/>
        </authorList>
    </citation>
    <scope>NUCLEOTIDE SEQUENCE</scope>
    <source>
        <strain evidence="11">EXF-13287</strain>
    </source>
</reference>